<dbReference type="AlphaFoldDB" id="A0A939PAT0"/>
<sequence length="443" mass="48931">MDWAAFEDELVAGVVAKVTERAGQASGLYAAVLGEIYAETDGLIRLPMLGANSEEELAGDEDLRWSLPDWDTVWESWLPEDRWSQWERALTDEAGRSTTRHWERTFTKYLNVLTRVCKRARKDLRTTGVTDREFVVVVLTNDQDEERLLRRVLGVRELYRLFPAYDRAAAWIAEVEAQAPADRAPIYVRALDDWDGPLGRENAQKALRELGPAALPALTELLSQGPDRWRAAKLIADIGCASDEVIEALTRALKDTTGPDESWVAVALSRLGRLDVVLADSALSGGTVVSAVAAPYRSFRDHAAAPPPLDYGPLERFLTGHPRQNDAVAEELRPGSGYCTIRAEEVGAAIDALRSPHPVTRRHAASVLGERSLGKAVGRQVTPHLSTTAVDDPDATVRRLAILSLQYWKQDARHCADAGRRALHDPEPDVRAAAQRWLDSLST</sequence>
<evidence type="ECO:0000313" key="2">
    <source>
        <dbReference type="Proteomes" id="UP000669179"/>
    </source>
</evidence>
<dbReference type="InterPro" id="IPR016024">
    <property type="entry name" value="ARM-type_fold"/>
</dbReference>
<name>A0A939PAT0_9ACTN</name>
<dbReference type="Gene3D" id="1.25.10.10">
    <property type="entry name" value="Leucine-rich Repeat Variant"/>
    <property type="match status" value="2"/>
</dbReference>
<protein>
    <submittedName>
        <fullName evidence="1">DUF4303 domain-containing protein</fullName>
    </submittedName>
</protein>
<dbReference type="SUPFAM" id="SSF48371">
    <property type="entry name" value="ARM repeat"/>
    <property type="match status" value="1"/>
</dbReference>
<proteinExistence type="predicted"/>
<comment type="caution">
    <text evidence="1">The sequence shown here is derived from an EMBL/GenBank/DDBJ whole genome shotgun (WGS) entry which is preliminary data.</text>
</comment>
<evidence type="ECO:0000313" key="1">
    <source>
        <dbReference type="EMBL" id="MBO2449160.1"/>
    </source>
</evidence>
<dbReference type="RefSeq" id="WP_208257012.1">
    <property type="nucleotide sequence ID" value="NZ_JAGEOJ010000007.1"/>
</dbReference>
<accession>A0A939PAT0</accession>
<gene>
    <name evidence="1" type="ORF">J4573_18800</name>
</gene>
<reference evidence="1" key="1">
    <citation type="submission" date="2021-03" db="EMBL/GenBank/DDBJ databases">
        <authorList>
            <person name="Kanchanasin P."/>
            <person name="Saeng-In P."/>
            <person name="Phongsopitanun W."/>
            <person name="Yuki M."/>
            <person name="Kudo T."/>
            <person name="Ohkuma M."/>
            <person name="Tanasupawat S."/>
        </authorList>
    </citation>
    <scope>NUCLEOTIDE SEQUENCE</scope>
    <source>
        <strain evidence="1">GKU 128</strain>
    </source>
</reference>
<dbReference type="InterPro" id="IPR011989">
    <property type="entry name" value="ARM-like"/>
</dbReference>
<dbReference type="EMBL" id="JAGEOJ010000007">
    <property type="protein sequence ID" value="MBO2449160.1"/>
    <property type="molecule type" value="Genomic_DNA"/>
</dbReference>
<organism evidence="1 2">
    <name type="scientific">Actinomadura barringtoniae</name>
    <dbReference type="NCBI Taxonomy" id="1427535"/>
    <lineage>
        <taxon>Bacteria</taxon>
        <taxon>Bacillati</taxon>
        <taxon>Actinomycetota</taxon>
        <taxon>Actinomycetes</taxon>
        <taxon>Streptosporangiales</taxon>
        <taxon>Thermomonosporaceae</taxon>
        <taxon>Actinomadura</taxon>
    </lineage>
</organism>
<keyword evidence="2" id="KW-1185">Reference proteome</keyword>
<dbReference type="Proteomes" id="UP000669179">
    <property type="component" value="Unassembled WGS sequence"/>
</dbReference>